<organism evidence="1 2">
    <name type="scientific">Bartonella birtlesii LL-WM9</name>
    <dbReference type="NCBI Taxonomy" id="1094552"/>
    <lineage>
        <taxon>Bacteria</taxon>
        <taxon>Pseudomonadati</taxon>
        <taxon>Pseudomonadota</taxon>
        <taxon>Alphaproteobacteria</taxon>
        <taxon>Hyphomicrobiales</taxon>
        <taxon>Bartonellaceae</taxon>
        <taxon>Bartonella</taxon>
    </lineage>
</organism>
<protein>
    <submittedName>
        <fullName evidence="1">Uncharacterized protein</fullName>
    </submittedName>
</protein>
<sequence>MKYLSENFNLLERIFQFNALNMMVEQSYLLTLKMEGGEDFESKKIDKEIQCFY</sequence>
<proteinExistence type="predicted"/>
<evidence type="ECO:0000313" key="1">
    <source>
        <dbReference type="EMBL" id="EJF76093.1"/>
    </source>
</evidence>
<evidence type="ECO:0000313" key="2">
    <source>
        <dbReference type="Proteomes" id="UP000008748"/>
    </source>
</evidence>
<comment type="caution">
    <text evidence="1">The sequence shown here is derived from an EMBL/GenBank/DDBJ whole genome shotgun (WGS) entry which is preliminary data.</text>
</comment>
<dbReference type="HOGENOM" id="CLU_3058896_0_0_5"/>
<gene>
    <name evidence="1" type="ORF">ME7_01082</name>
</gene>
<dbReference type="Proteomes" id="UP000008748">
    <property type="component" value="Unassembled WGS sequence"/>
</dbReference>
<dbReference type="AlphaFoldDB" id="J0YN75"/>
<dbReference type="EMBL" id="AIMC01000021">
    <property type="protein sequence ID" value="EJF76093.1"/>
    <property type="molecule type" value="Genomic_DNA"/>
</dbReference>
<reference evidence="1 2" key="1">
    <citation type="submission" date="2012-03" db="EMBL/GenBank/DDBJ databases">
        <title>The Genome Sequence of Bartonella birtlesii LL-WM9.</title>
        <authorList>
            <consortium name="The Broad Institute Genome Sequencing Platform"/>
            <consortium name="The Broad Institute Genome Sequencing Center for Infectious Disease"/>
            <person name="Feldgarden M."/>
            <person name="Kirby J."/>
            <person name="Kosoy M."/>
            <person name="Birtles R."/>
            <person name="Probert W.S."/>
            <person name="Chiaraviglio L."/>
            <person name="Young S.K."/>
            <person name="Zeng Q."/>
            <person name="Gargeya S."/>
            <person name="Fitzgerald M."/>
            <person name="Haas B."/>
            <person name="Abouelleil A."/>
            <person name="Alvarado L."/>
            <person name="Arachchi H.M."/>
            <person name="Berlin A."/>
            <person name="Chapman S.B."/>
            <person name="Gearin G."/>
            <person name="Goldberg J."/>
            <person name="Griggs A."/>
            <person name="Gujja S."/>
            <person name="Hansen M."/>
            <person name="Heiman D."/>
            <person name="Howarth C."/>
            <person name="Larimer J."/>
            <person name="Lui A."/>
            <person name="MacDonald P.J.P."/>
            <person name="McCowen C."/>
            <person name="Montmayeur A."/>
            <person name="Murphy C."/>
            <person name="Neiman D."/>
            <person name="Pearson M."/>
            <person name="Priest M."/>
            <person name="Roberts A."/>
            <person name="Saif S."/>
            <person name="Shea T."/>
            <person name="Sisk P."/>
            <person name="Stolte C."/>
            <person name="Sykes S."/>
            <person name="Wortman J."/>
            <person name="Nusbaum C."/>
            <person name="Birren B."/>
        </authorList>
    </citation>
    <scope>NUCLEOTIDE SEQUENCE [LARGE SCALE GENOMIC DNA]</scope>
    <source>
        <strain evidence="1 2">LL-WM9</strain>
    </source>
</reference>
<keyword evidence="2" id="KW-1185">Reference proteome</keyword>
<name>J0YN75_9HYPH</name>
<accession>J0YN75</accession>
<dbReference type="PATRIC" id="fig|1094552.3.peg.1212"/>